<comment type="caution">
    <text evidence="2">The sequence shown here is derived from an EMBL/GenBank/DDBJ whole genome shotgun (WGS) entry which is preliminary data.</text>
</comment>
<feature type="region of interest" description="Disordered" evidence="1">
    <location>
        <begin position="20"/>
        <end position="46"/>
    </location>
</feature>
<dbReference type="AlphaFoldDB" id="A0A5B7KA13"/>
<evidence type="ECO:0000313" key="2">
    <source>
        <dbReference type="EMBL" id="MPD05453.1"/>
    </source>
</evidence>
<sequence>MRGRRDNQTACHRRWLVLPQARVTRRPRTPPPHLRPPPHPPPPLHPGRHTMHLVTHLSTPDFSVFFQWFADREAAARREMEEQRRKDRGRARCGSDEPPDAVPTHLCRKQLSHLRRHCHTT</sequence>
<dbReference type="Proteomes" id="UP000324222">
    <property type="component" value="Unassembled WGS sequence"/>
</dbReference>
<protein>
    <submittedName>
        <fullName evidence="2">Uncharacterized protein</fullName>
    </submittedName>
</protein>
<gene>
    <name evidence="2" type="ORF">E2C01_101198</name>
</gene>
<evidence type="ECO:0000313" key="3">
    <source>
        <dbReference type="Proteomes" id="UP000324222"/>
    </source>
</evidence>
<reference evidence="2 3" key="1">
    <citation type="submission" date="2019-05" db="EMBL/GenBank/DDBJ databases">
        <title>Another draft genome of Portunus trituberculatus and its Hox gene families provides insights of decapod evolution.</title>
        <authorList>
            <person name="Jeong J.-H."/>
            <person name="Song I."/>
            <person name="Kim S."/>
            <person name="Choi T."/>
            <person name="Kim D."/>
            <person name="Ryu S."/>
            <person name="Kim W."/>
        </authorList>
    </citation>
    <scope>NUCLEOTIDE SEQUENCE [LARGE SCALE GENOMIC DNA]</scope>
    <source>
        <tissue evidence="2">Muscle</tissue>
    </source>
</reference>
<feature type="compositionally biased region" description="Pro residues" evidence="1">
    <location>
        <begin position="29"/>
        <end position="45"/>
    </location>
</feature>
<organism evidence="2 3">
    <name type="scientific">Portunus trituberculatus</name>
    <name type="common">Swimming crab</name>
    <name type="synonym">Neptunus trituberculatus</name>
    <dbReference type="NCBI Taxonomy" id="210409"/>
    <lineage>
        <taxon>Eukaryota</taxon>
        <taxon>Metazoa</taxon>
        <taxon>Ecdysozoa</taxon>
        <taxon>Arthropoda</taxon>
        <taxon>Crustacea</taxon>
        <taxon>Multicrustacea</taxon>
        <taxon>Malacostraca</taxon>
        <taxon>Eumalacostraca</taxon>
        <taxon>Eucarida</taxon>
        <taxon>Decapoda</taxon>
        <taxon>Pleocyemata</taxon>
        <taxon>Brachyura</taxon>
        <taxon>Eubrachyura</taxon>
        <taxon>Portunoidea</taxon>
        <taxon>Portunidae</taxon>
        <taxon>Portuninae</taxon>
        <taxon>Portunus</taxon>
    </lineage>
</organism>
<accession>A0A5B7KA13</accession>
<keyword evidence="3" id="KW-1185">Reference proteome</keyword>
<evidence type="ECO:0000256" key="1">
    <source>
        <dbReference type="SAM" id="MobiDB-lite"/>
    </source>
</evidence>
<dbReference type="EMBL" id="VSRR010146066">
    <property type="protein sequence ID" value="MPD05453.1"/>
    <property type="molecule type" value="Genomic_DNA"/>
</dbReference>
<feature type="region of interest" description="Disordered" evidence="1">
    <location>
        <begin position="79"/>
        <end position="107"/>
    </location>
</feature>
<name>A0A5B7KA13_PORTR</name>
<proteinExistence type="predicted"/>